<organism evidence="1 2">
    <name type="scientific">Muribaculum caecicola</name>
    <dbReference type="NCBI Taxonomy" id="3038144"/>
    <lineage>
        <taxon>Bacteria</taxon>
        <taxon>Pseudomonadati</taxon>
        <taxon>Bacteroidota</taxon>
        <taxon>Bacteroidia</taxon>
        <taxon>Bacteroidales</taxon>
        <taxon>Muribaculaceae</taxon>
        <taxon>Muribaculum</taxon>
    </lineage>
</organism>
<evidence type="ECO:0000313" key="2">
    <source>
        <dbReference type="Proteomes" id="UP000305401"/>
    </source>
</evidence>
<name>A0AC61S5B2_9BACT</name>
<protein>
    <submittedName>
        <fullName evidence="1">4-phosphoerythronate dehydrogenase</fullName>
    </submittedName>
</protein>
<dbReference type="Proteomes" id="UP000305401">
    <property type="component" value="Unassembled WGS sequence"/>
</dbReference>
<proteinExistence type="predicted"/>
<sequence length="345" mass="37420">MKKPACGKIIVESKIPFINGLLEPYFDVAYLAPEQVTPKAMADADALITRTRTRCDARLLDASPCRFIATATIGTDHIDLEYCRNRGITVANAPGCNAPAVAQYVLSAIAYQRQLRGLSGPLSEITLGVVGVGHVGSIVVQWARANGINVLCCDPPRAGSGDKSEEFVPLSRIAADCDVITFHTPMTVGGLYATYHLAGSDFFRSLKRKPLLINSARGPVFDTAALLQALDCGQVSDVVVDCWENEPDIDLRLLDRAIVATPHIAGYSLEGKKRATQMALDSVARFFGLPRIVIADSAPDGYPPAPLLETIFKSYSPERDTSALRSAPHSFEVLRNNYAYRPEVR</sequence>
<evidence type="ECO:0000313" key="1">
    <source>
        <dbReference type="EMBL" id="THG50010.1"/>
    </source>
</evidence>
<comment type="caution">
    <text evidence="1">The sequence shown here is derived from an EMBL/GenBank/DDBJ whole genome shotgun (WGS) entry which is preliminary data.</text>
</comment>
<accession>A0AC61S5B2</accession>
<keyword evidence="2" id="KW-1185">Reference proteome</keyword>
<reference evidence="1" key="1">
    <citation type="submission" date="2019-04" db="EMBL/GenBank/DDBJ databases">
        <title>Microbes associate with the intestines of laboratory mice.</title>
        <authorList>
            <person name="Navarre W."/>
            <person name="Wong E."/>
            <person name="Huang K.C."/>
            <person name="Tropini C."/>
            <person name="Ng K."/>
            <person name="Yu B."/>
        </authorList>
    </citation>
    <scope>NUCLEOTIDE SEQUENCE</scope>
    <source>
        <strain evidence="1">NM86_A22</strain>
    </source>
</reference>
<dbReference type="EMBL" id="SSTG01000074">
    <property type="protein sequence ID" value="THG50010.1"/>
    <property type="molecule type" value="Genomic_DNA"/>
</dbReference>
<gene>
    <name evidence="1" type="ORF">E5990_06750</name>
</gene>